<gene>
    <name evidence="6" type="ORF">M2280_000907</name>
</gene>
<feature type="region of interest" description="Disordered" evidence="1">
    <location>
        <begin position="731"/>
        <end position="770"/>
    </location>
</feature>
<dbReference type="EMBL" id="JARXVC010000002">
    <property type="protein sequence ID" value="MDH6279698.1"/>
    <property type="molecule type" value="Genomic_DNA"/>
</dbReference>
<feature type="domain" description="DUF7507" evidence="5">
    <location>
        <begin position="1016"/>
        <end position="1121"/>
    </location>
</feature>
<feature type="compositionally biased region" description="Gly residues" evidence="1">
    <location>
        <begin position="1156"/>
        <end position="1166"/>
    </location>
</feature>
<dbReference type="PANTHER" id="PTHR34819:SF3">
    <property type="entry name" value="CELL SURFACE PROTEIN"/>
    <property type="match status" value="1"/>
</dbReference>
<dbReference type="InterPro" id="IPR048834">
    <property type="entry name" value="SpaA_pre-album"/>
</dbReference>
<feature type="domain" description="DUF7507" evidence="5">
    <location>
        <begin position="641"/>
        <end position="744"/>
    </location>
</feature>
<dbReference type="InterPro" id="IPR051172">
    <property type="entry name" value="Chlamydia_OmcB"/>
</dbReference>
<organism evidence="6 7">
    <name type="scientific">Prescottella agglutinans</name>
    <dbReference type="NCBI Taxonomy" id="1644129"/>
    <lineage>
        <taxon>Bacteria</taxon>
        <taxon>Bacillati</taxon>
        <taxon>Actinomycetota</taxon>
        <taxon>Actinomycetes</taxon>
        <taxon>Mycobacteriales</taxon>
        <taxon>Nocardiaceae</taxon>
        <taxon>Prescottella</taxon>
    </lineage>
</organism>
<feature type="chain" id="PRO_5047373538" evidence="3">
    <location>
        <begin position="31"/>
        <end position="1243"/>
    </location>
</feature>
<dbReference type="NCBIfam" id="TIGR01451">
    <property type="entry name" value="B_ant_repeat"/>
    <property type="match status" value="6"/>
</dbReference>
<feature type="compositionally biased region" description="Low complexity" evidence="1">
    <location>
        <begin position="751"/>
        <end position="764"/>
    </location>
</feature>
<feature type="region of interest" description="Disordered" evidence="1">
    <location>
        <begin position="486"/>
        <end position="510"/>
    </location>
</feature>
<evidence type="ECO:0000313" key="6">
    <source>
        <dbReference type="EMBL" id="MDH6279698.1"/>
    </source>
</evidence>
<dbReference type="InterPro" id="IPR055354">
    <property type="entry name" value="DUF7507"/>
</dbReference>
<name>A0ABT6M5Y4_9NOCA</name>
<feature type="domain" description="DUF7507" evidence="5">
    <location>
        <begin position="393"/>
        <end position="499"/>
    </location>
</feature>
<feature type="domain" description="DUF7507" evidence="5">
    <location>
        <begin position="512"/>
        <end position="616"/>
    </location>
</feature>
<evidence type="ECO:0000256" key="3">
    <source>
        <dbReference type="SAM" id="SignalP"/>
    </source>
</evidence>
<feature type="region of interest" description="Disordered" evidence="1">
    <location>
        <begin position="597"/>
        <end position="638"/>
    </location>
</feature>
<feature type="domain" description="SpaA-like prealbumin fold" evidence="4">
    <location>
        <begin position="275"/>
        <end position="389"/>
    </location>
</feature>
<evidence type="ECO:0000313" key="7">
    <source>
        <dbReference type="Proteomes" id="UP001160334"/>
    </source>
</evidence>
<feature type="domain" description="DUF7507" evidence="5">
    <location>
        <begin position="768"/>
        <end position="871"/>
    </location>
</feature>
<keyword evidence="2" id="KW-1133">Transmembrane helix</keyword>
<dbReference type="Pfam" id="PF24346">
    <property type="entry name" value="DUF7507"/>
    <property type="match status" value="6"/>
</dbReference>
<dbReference type="PANTHER" id="PTHR34819">
    <property type="entry name" value="LARGE CYSTEINE-RICH PERIPLASMIC PROTEIN OMCB"/>
    <property type="match status" value="1"/>
</dbReference>
<feature type="region of interest" description="Disordered" evidence="1">
    <location>
        <begin position="859"/>
        <end position="896"/>
    </location>
</feature>
<feature type="domain" description="DUF7507" evidence="5">
    <location>
        <begin position="895"/>
        <end position="1003"/>
    </location>
</feature>
<feature type="signal peptide" evidence="3">
    <location>
        <begin position="1"/>
        <end position="30"/>
    </location>
</feature>
<evidence type="ECO:0000256" key="1">
    <source>
        <dbReference type="SAM" id="MobiDB-lite"/>
    </source>
</evidence>
<proteinExistence type="predicted"/>
<keyword evidence="3" id="KW-0732">Signal</keyword>
<accession>A0ABT6M5Y4</accession>
<feature type="compositionally biased region" description="Low complexity" evidence="1">
    <location>
        <begin position="623"/>
        <end position="636"/>
    </location>
</feature>
<keyword evidence="7" id="KW-1185">Reference proteome</keyword>
<feature type="region of interest" description="Disordered" evidence="1">
    <location>
        <begin position="1149"/>
        <end position="1204"/>
    </location>
</feature>
<dbReference type="InterPro" id="IPR013783">
    <property type="entry name" value="Ig-like_fold"/>
</dbReference>
<keyword evidence="2" id="KW-0812">Transmembrane</keyword>
<evidence type="ECO:0000259" key="4">
    <source>
        <dbReference type="Pfam" id="PF20674"/>
    </source>
</evidence>
<keyword evidence="2" id="KW-0472">Membrane</keyword>
<feature type="compositionally biased region" description="Polar residues" evidence="1">
    <location>
        <begin position="1175"/>
        <end position="1195"/>
    </location>
</feature>
<evidence type="ECO:0000256" key="2">
    <source>
        <dbReference type="SAM" id="Phobius"/>
    </source>
</evidence>
<comment type="caution">
    <text evidence="6">The sequence shown here is derived from an EMBL/GenBank/DDBJ whole genome shotgun (WGS) entry which is preliminary data.</text>
</comment>
<dbReference type="SUPFAM" id="SSF63829">
    <property type="entry name" value="Calcium-dependent phosphotriesterase"/>
    <property type="match status" value="1"/>
</dbReference>
<evidence type="ECO:0000259" key="5">
    <source>
        <dbReference type="Pfam" id="PF24346"/>
    </source>
</evidence>
<dbReference type="Gene3D" id="2.60.40.10">
    <property type="entry name" value="Immunoglobulins"/>
    <property type="match status" value="5"/>
</dbReference>
<feature type="transmembrane region" description="Helical" evidence="2">
    <location>
        <begin position="1214"/>
        <end position="1235"/>
    </location>
</feature>
<protein>
    <submittedName>
        <fullName evidence="6">Membrane protein</fullName>
    </submittedName>
</protein>
<dbReference type="Pfam" id="PF20674">
    <property type="entry name" value="SpaA_3"/>
    <property type="match status" value="1"/>
</dbReference>
<sequence>MKWLAGALQRGVIRIVVFAMLAAMATITTATVGAGTALAAPNLSCDMLYSVNSNSTVAKQIDPTTGNAVDAFPVSGTSANQVGIGPGGAYAVYTSGTTIYKYDAASGRTTSTTHGTGVKVTHGAINPATGIFYFGGQQSGDSFKFAAYDPAADRVLGVVLDVTVPSALGGNGDIAFDALGNMYIVAASTAQGSIYVVPGPIPTSGSNSRTATAVTSPSAAFKSANSVAFGPGGYLYVGSSSSLVRVDPSTGKSVETFTNAGAMTDMGSCTDPVSIELHKNLPSGRVATGDQFGLAITGGGLSTGNTSTTTGTASGMQPAVAGPVLGLANTTYTITETGVGATNLAGYKTTWQCVDATTSTVLAKGDGTTGQVTTPASGGVSISCTFTNTSLKSSISLLKTASPQDPAQFEVGRTITYNFAVKNTGDVPLKDVKVEETAFTGSGAKPTITCPAGAASLAPGATVNCSATYVLTQADVDRGTLDNTAKALGTDPSNKPVVSDPSSVKLPGDRDPRLSLVKSASPNTAAEFKVGQEITYSFAVKNTGNVTVTDVKVVEDKAAFTGSGDLSAITCPDEAKSLAPGETVECKATYTVTQADVDRGSLDNTATAEGTPPADPSKPGEPVEPVKTPPSSVTVPGDRDPVLELVKTATPNTAADFKVGETITYNFAVTNKGNVTVTDVKVTDTEFTGAGTLSEIVCPVDEAKSLAPGATVNCSATYVLQQADIDRGTLDNTATAEGTPPADPSKPGEPVDPVVSPPSKVTVPGDRTPGLTIEKTASPNSPADFKVGQEITYSFAVTNIGNVTITDVKVSDIEFTGSGALSPITCPDGAKTLAPNETVVCTATYTITQADVDAGKVDNTATAVGTPPGDPSKPGEPVEPIETPPSNVTVPGDPQPGLSVVKTASVTDSSDFVVGNEVTYKFVVTNTGDVTLTDVKVDDTEFTGSGELSEIACPTDEAKSLAPGASMTCTATYTLTQADIDAGTVENSATATGTPPGGGDPVTTPPSKVVLPGDPQPGISIVKDASPKEKVRVGQVVTYRFVITNTGDVTLTNVHPNETEFTGSGVMSEVSCPDAAKSLAPGESVTCTATYTITKADVKAGRVDNVATVTGTNPQGDDVVSGPSNVTVTPVGSNPGIIIIPPVIIPGLPGIPTGSTGPGGPGGPGTPVGNERPTGPNNPAGEQNPGTSAGNSDPQNGALIDSGLGADSDGGMNAGLVAGGLVLLVAAGGVLFVALRRRSQGNR</sequence>
<dbReference type="InterPro" id="IPR047589">
    <property type="entry name" value="DUF11_rpt"/>
</dbReference>
<dbReference type="Proteomes" id="UP001160334">
    <property type="component" value="Unassembled WGS sequence"/>
</dbReference>
<reference evidence="6 7" key="1">
    <citation type="submission" date="2023-04" db="EMBL/GenBank/DDBJ databases">
        <title>Forest soil microbial communities from Buena Vista Peninsula, Colon Province, Panama.</title>
        <authorList>
            <person name="Bouskill N."/>
        </authorList>
    </citation>
    <scope>NUCLEOTIDE SEQUENCE [LARGE SCALE GENOMIC DNA]</scope>
    <source>
        <strain evidence="6 7">CFH S0262</strain>
    </source>
</reference>